<dbReference type="Gene3D" id="3.40.190.10">
    <property type="entry name" value="Periplasmic binding protein-like II"/>
    <property type="match status" value="2"/>
</dbReference>
<evidence type="ECO:0000313" key="2">
    <source>
        <dbReference type="Proteomes" id="UP000253570"/>
    </source>
</evidence>
<dbReference type="PANTHER" id="PTHR35841:SF1">
    <property type="entry name" value="PHOSPHONATES-BINDING PERIPLASMIC PROTEIN"/>
    <property type="match status" value="1"/>
</dbReference>
<dbReference type="AlphaFoldDB" id="A0A368DIL2"/>
<accession>A0A368DIL2</accession>
<dbReference type="SUPFAM" id="SSF53850">
    <property type="entry name" value="Periplasmic binding protein-like II"/>
    <property type="match status" value="1"/>
</dbReference>
<dbReference type="EMBL" id="QOQD01000022">
    <property type="protein sequence ID" value="RCL71682.1"/>
    <property type="molecule type" value="Genomic_DNA"/>
</dbReference>
<proteinExistence type="predicted"/>
<organism evidence="1 2">
    <name type="scientific">PS1 clade bacterium</name>
    <dbReference type="NCBI Taxonomy" id="2175152"/>
    <lineage>
        <taxon>Bacteria</taxon>
        <taxon>Pseudomonadati</taxon>
        <taxon>Pseudomonadota</taxon>
        <taxon>Alphaproteobacteria</taxon>
        <taxon>PS1 clade</taxon>
    </lineage>
</organism>
<evidence type="ECO:0000313" key="1">
    <source>
        <dbReference type="EMBL" id="RCL71682.1"/>
    </source>
</evidence>
<gene>
    <name evidence="1" type="ORF">DBW71_06355</name>
</gene>
<reference evidence="1 2" key="1">
    <citation type="journal article" date="2018" name="Microbiome">
        <title>Fine metagenomic profile of the Mediterranean stratified and mixed water columns revealed by assembly and recruitment.</title>
        <authorList>
            <person name="Haro-Moreno J.M."/>
            <person name="Lopez-Perez M."/>
            <person name="De La Torre J.R."/>
            <person name="Picazo A."/>
            <person name="Camacho A."/>
            <person name="Rodriguez-Valera F."/>
        </authorList>
    </citation>
    <scope>NUCLEOTIDE SEQUENCE [LARGE SCALE GENOMIC DNA]</scope>
    <source>
        <strain evidence="1">MED-G57</strain>
    </source>
</reference>
<sequence length="281" mass="30533">MTVTSINANAKEYKIAVTDIQGMDALISEWGPFIDALSEVTGDSFEFFDVANHTATAEAMRSNRVDFAITGPAEYVAISKLTDGKAMIGLARPDYYCGIVVKNSSGYTKVTDLKGTTVSFAGPGSTSGHFCPMQVLMDHGVDPMSDIKVIHTKKSLQHTGLVRDDTQAIGVKVSSWIKYDRSKEPNGNGDYKVLARSGDLPYDMLMANGNISDSEVARIKAAIVDNDEILIAGILAGLDDEGEMANDKYEGTRLLEVDDSDYDVVRNMYRTAGLPEFDIMD</sequence>
<comment type="caution">
    <text evidence="1">The sequence shown here is derived from an EMBL/GenBank/DDBJ whole genome shotgun (WGS) entry which is preliminary data.</text>
</comment>
<protein>
    <submittedName>
        <fullName evidence="1">Phosphonate ABC transporter substrate-binding protein</fullName>
    </submittedName>
</protein>
<dbReference type="Proteomes" id="UP000253570">
    <property type="component" value="Unassembled WGS sequence"/>
</dbReference>
<dbReference type="Pfam" id="PF12974">
    <property type="entry name" value="Phosphonate-bd"/>
    <property type="match status" value="1"/>
</dbReference>
<dbReference type="PANTHER" id="PTHR35841">
    <property type="entry name" value="PHOSPHONATES-BINDING PERIPLASMIC PROTEIN"/>
    <property type="match status" value="1"/>
</dbReference>
<name>A0A368DIL2_9PROT</name>